<dbReference type="InterPro" id="IPR003838">
    <property type="entry name" value="ABC3_permease_C"/>
</dbReference>
<evidence type="ECO:0000256" key="2">
    <source>
        <dbReference type="ARBA" id="ARBA00007379"/>
    </source>
</evidence>
<feature type="transmembrane region" description="Helical" evidence="11">
    <location>
        <begin position="232"/>
        <end position="250"/>
    </location>
</feature>
<dbReference type="GO" id="GO:0005886">
    <property type="term" value="C:plasma membrane"/>
    <property type="evidence" value="ECO:0007669"/>
    <property type="project" value="UniProtKB-SubCell"/>
</dbReference>
<evidence type="ECO:0000256" key="11">
    <source>
        <dbReference type="SAM" id="Phobius"/>
    </source>
</evidence>
<evidence type="ECO:0000256" key="5">
    <source>
        <dbReference type="ARBA" id="ARBA00022618"/>
    </source>
</evidence>
<feature type="transmembrane region" description="Helical" evidence="11">
    <location>
        <begin position="270"/>
        <end position="290"/>
    </location>
</feature>
<dbReference type="Pfam" id="PF18075">
    <property type="entry name" value="FtsX_ECD"/>
    <property type="match status" value="1"/>
</dbReference>
<dbReference type="PIRSF" id="PIRSF003097">
    <property type="entry name" value="FtsX"/>
    <property type="match status" value="1"/>
</dbReference>
<keyword evidence="6 11" id="KW-0812">Transmembrane</keyword>
<dbReference type="Pfam" id="PF02687">
    <property type="entry name" value="FtsX"/>
    <property type="match status" value="1"/>
</dbReference>
<dbReference type="RefSeq" id="WP_073037233.1">
    <property type="nucleotide sequence ID" value="NZ_FQVB01000007.1"/>
</dbReference>
<protein>
    <recommendedName>
        <fullName evidence="3 10">Cell division protein FtsX</fullName>
    </recommendedName>
</protein>
<comment type="similarity">
    <text evidence="2 10">Belongs to the ABC-4 integral membrane protein family. FtsX subfamily.</text>
</comment>
<evidence type="ECO:0000256" key="3">
    <source>
        <dbReference type="ARBA" id="ARBA00021907"/>
    </source>
</evidence>
<keyword evidence="9 10" id="KW-0131">Cell cycle</keyword>
<evidence type="ECO:0000259" key="12">
    <source>
        <dbReference type="Pfam" id="PF02687"/>
    </source>
</evidence>
<dbReference type="InterPro" id="IPR004513">
    <property type="entry name" value="FtsX"/>
</dbReference>
<evidence type="ECO:0000256" key="9">
    <source>
        <dbReference type="ARBA" id="ARBA00023306"/>
    </source>
</evidence>
<reference evidence="15" key="1">
    <citation type="submission" date="2016-11" db="EMBL/GenBank/DDBJ databases">
        <authorList>
            <person name="Varghese N."/>
            <person name="Submissions S."/>
        </authorList>
    </citation>
    <scope>NUCLEOTIDE SEQUENCE [LARGE SCALE GENOMIC DNA]</scope>
    <source>
        <strain evidence="15">DSM 9756</strain>
    </source>
</reference>
<dbReference type="STRING" id="1121391.SAMN02745206_00825"/>
<evidence type="ECO:0000256" key="10">
    <source>
        <dbReference type="PIRNR" id="PIRNR003097"/>
    </source>
</evidence>
<accession>A0A1M4WB48</accession>
<feature type="domain" description="ABC3 transporter permease C-terminal" evidence="12">
    <location>
        <begin position="177"/>
        <end position="291"/>
    </location>
</feature>
<dbReference type="AlphaFoldDB" id="A0A1M4WB48"/>
<feature type="transmembrane region" description="Helical" evidence="11">
    <location>
        <begin position="172"/>
        <end position="194"/>
    </location>
</feature>
<keyword evidence="15" id="KW-1185">Reference proteome</keyword>
<name>A0A1M4WB48_9BACT</name>
<evidence type="ECO:0000256" key="4">
    <source>
        <dbReference type="ARBA" id="ARBA00022475"/>
    </source>
</evidence>
<organism evidence="14 15">
    <name type="scientific">Desulfacinum infernum DSM 9756</name>
    <dbReference type="NCBI Taxonomy" id="1121391"/>
    <lineage>
        <taxon>Bacteria</taxon>
        <taxon>Pseudomonadati</taxon>
        <taxon>Thermodesulfobacteriota</taxon>
        <taxon>Syntrophobacteria</taxon>
        <taxon>Syntrophobacterales</taxon>
        <taxon>Syntrophobacteraceae</taxon>
        <taxon>Desulfacinum</taxon>
    </lineage>
</organism>
<evidence type="ECO:0000256" key="8">
    <source>
        <dbReference type="ARBA" id="ARBA00023136"/>
    </source>
</evidence>
<dbReference type="Proteomes" id="UP000184076">
    <property type="component" value="Unassembled WGS sequence"/>
</dbReference>
<keyword evidence="4 10" id="KW-1003">Cell membrane</keyword>
<comment type="subcellular location">
    <subcellularLocation>
        <location evidence="1">Cell membrane</location>
        <topology evidence="1">Multi-pass membrane protein</topology>
    </subcellularLocation>
</comment>
<dbReference type="EMBL" id="FQVB01000007">
    <property type="protein sequence ID" value="SHE78395.1"/>
    <property type="molecule type" value="Genomic_DNA"/>
</dbReference>
<keyword evidence="5 10" id="KW-0132">Cell division</keyword>
<evidence type="ECO:0000256" key="7">
    <source>
        <dbReference type="ARBA" id="ARBA00022989"/>
    </source>
</evidence>
<sequence length="296" mass="32381">MGLSRWGYYLARAVGGFRKNPLPASVSVLVVALSLFLTWLFCLGLWGIYRVVPHLFSPSKAVVYLEKGLSVQETERVKKTVAGWSFVEECRYKSPEEVLEELRRRYAGWDDVFQGLDENPLPPALEVRLRASDDMEAALRSFEEQARSLGGVQDVLTAQAWSAETRRLMRTLMGAGIFLAGALLVSSILIVANTVRLAFYGRRDEWEVLLVVGAPPSFIKMPFYLEGILQGVLGAVCAAFPLWGVVRLAAEVLPPGLWAGALGLGDAGALLGVLILTGAGLSWLGARLALRRVVSY</sequence>
<keyword evidence="7 11" id="KW-1133">Transmembrane helix</keyword>
<evidence type="ECO:0000313" key="15">
    <source>
        <dbReference type="Proteomes" id="UP000184076"/>
    </source>
</evidence>
<dbReference type="InterPro" id="IPR040690">
    <property type="entry name" value="FtsX_ECD"/>
</dbReference>
<dbReference type="PANTHER" id="PTHR47755:SF1">
    <property type="entry name" value="CELL DIVISION PROTEIN FTSX"/>
    <property type="match status" value="1"/>
</dbReference>
<proteinExistence type="inferred from homology"/>
<evidence type="ECO:0000313" key="14">
    <source>
        <dbReference type="EMBL" id="SHE78395.1"/>
    </source>
</evidence>
<gene>
    <name evidence="14" type="ORF">SAMN02745206_00825</name>
</gene>
<keyword evidence="8 10" id="KW-0472">Membrane</keyword>
<dbReference type="PANTHER" id="PTHR47755">
    <property type="entry name" value="CELL DIVISION PROTEIN FTSX"/>
    <property type="match status" value="1"/>
</dbReference>
<dbReference type="GO" id="GO:0051301">
    <property type="term" value="P:cell division"/>
    <property type="evidence" value="ECO:0007669"/>
    <property type="project" value="UniProtKB-KW"/>
</dbReference>
<dbReference type="GO" id="GO:0032153">
    <property type="term" value="C:cell division site"/>
    <property type="evidence" value="ECO:0007669"/>
    <property type="project" value="TreeGrafter"/>
</dbReference>
<evidence type="ECO:0000256" key="6">
    <source>
        <dbReference type="ARBA" id="ARBA00022692"/>
    </source>
</evidence>
<feature type="transmembrane region" description="Helical" evidence="11">
    <location>
        <begin position="26"/>
        <end position="49"/>
    </location>
</feature>
<dbReference type="Gene3D" id="3.30.70.3040">
    <property type="match status" value="1"/>
</dbReference>
<feature type="domain" description="FtsX extracellular" evidence="13">
    <location>
        <begin position="63"/>
        <end position="155"/>
    </location>
</feature>
<evidence type="ECO:0000259" key="13">
    <source>
        <dbReference type="Pfam" id="PF18075"/>
    </source>
</evidence>
<evidence type="ECO:0000256" key="1">
    <source>
        <dbReference type="ARBA" id="ARBA00004651"/>
    </source>
</evidence>
<dbReference type="OrthoDB" id="9813411at2"/>